<feature type="compositionally biased region" description="Polar residues" evidence="1">
    <location>
        <begin position="57"/>
        <end position="68"/>
    </location>
</feature>
<feature type="region of interest" description="Disordered" evidence="1">
    <location>
        <begin position="1"/>
        <end position="83"/>
    </location>
</feature>
<reference evidence="3 4" key="1">
    <citation type="journal article" date="2015" name="Proc. Natl. Acad. Sci. U.S.A.">
        <title>The resurrection genome of Boea hygrometrica: A blueprint for survival of dehydration.</title>
        <authorList>
            <person name="Xiao L."/>
            <person name="Yang G."/>
            <person name="Zhang L."/>
            <person name="Yang X."/>
            <person name="Zhao S."/>
            <person name="Ji Z."/>
            <person name="Zhou Q."/>
            <person name="Hu M."/>
            <person name="Wang Y."/>
            <person name="Chen M."/>
            <person name="Xu Y."/>
            <person name="Jin H."/>
            <person name="Xiao X."/>
            <person name="Hu G."/>
            <person name="Bao F."/>
            <person name="Hu Y."/>
            <person name="Wan P."/>
            <person name="Li L."/>
            <person name="Deng X."/>
            <person name="Kuang T."/>
            <person name="Xiang C."/>
            <person name="Zhu J.K."/>
            <person name="Oliver M.J."/>
            <person name="He Y."/>
        </authorList>
    </citation>
    <scope>NUCLEOTIDE SEQUENCE [LARGE SCALE GENOMIC DNA]</scope>
    <source>
        <strain evidence="4">cv. XS01</strain>
    </source>
</reference>
<keyword evidence="4" id="KW-1185">Reference proteome</keyword>
<evidence type="ECO:0000313" key="4">
    <source>
        <dbReference type="Proteomes" id="UP000250235"/>
    </source>
</evidence>
<gene>
    <name evidence="3" type="ORF">F511_06523</name>
</gene>
<feature type="compositionally biased region" description="Pro residues" evidence="1">
    <location>
        <begin position="38"/>
        <end position="50"/>
    </location>
</feature>
<dbReference type="PANTHER" id="PTHR34272">
    <property type="entry name" value="EXPRESSED PROTEIN"/>
    <property type="match status" value="1"/>
</dbReference>
<dbReference type="Proteomes" id="UP000250235">
    <property type="component" value="Unassembled WGS sequence"/>
</dbReference>
<proteinExistence type="predicted"/>
<accession>A0A2Z7D933</accession>
<feature type="compositionally biased region" description="Basic and acidic residues" evidence="1">
    <location>
        <begin position="1"/>
        <end position="10"/>
    </location>
</feature>
<evidence type="ECO:0000313" key="3">
    <source>
        <dbReference type="EMBL" id="KZV53381.1"/>
    </source>
</evidence>
<dbReference type="OrthoDB" id="1900495at2759"/>
<dbReference type="Pfam" id="PF23324">
    <property type="entry name" value="DUF7086"/>
    <property type="match status" value="1"/>
</dbReference>
<sequence>MDDGETETRHINKKRKINGSEEDADHQCLDLSLTLRPFDPPPSPPPPPASSPVRPHISSSATLNSPATLSPRPPQYSPRDYWKIARDPRNSPIHYPRWRSPIYRHVYPTANRNFPVPFYRNFLPTTPIHPPILSPRSFLTPLSPFPSLSISRFFSPTVTRNSQEPSQESSGDRHGLSRPPRARRKTAQLPRGGKSLQIEPPYPWSTDRRCTVHSLQYLLSNKLNTITGQVQCKRCEKSYEMGFDLRQKLSEVFQFIIRNKNQMHDRAPSSWMNPTFPPCRFCKEENCARPIISDKKKTVNWLFLLLGQTLGCLMIDQLKYFCKHTMNHRTGAKDRVLYLTYMELCKQLDPNGPFDR</sequence>
<evidence type="ECO:0000259" key="2">
    <source>
        <dbReference type="Pfam" id="PF23324"/>
    </source>
</evidence>
<evidence type="ECO:0000256" key="1">
    <source>
        <dbReference type="SAM" id="MobiDB-lite"/>
    </source>
</evidence>
<dbReference type="AlphaFoldDB" id="A0A2Z7D933"/>
<organism evidence="3 4">
    <name type="scientific">Dorcoceras hygrometricum</name>
    <dbReference type="NCBI Taxonomy" id="472368"/>
    <lineage>
        <taxon>Eukaryota</taxon>
        <taxon>Viridiplantae</taxon>
        <taxon>Streptophyta</taxon>
        <taxon>Embryophyta</taxon>
        <taxon>Tracheophyta</taxon>
        <taxon>Spermatophyta</taxon>
        <taxon>Magnoliopsida</taxon>
        <taxon>eudicotyledons</taxon>
        <taxon>Gunneridae</taxon>
        <taxon>Pentapetalae</taxon>
        <taxon>asterids</taxon>
        <taxon>lamiids</taxon>
        <taxon>Lamiales</taxon>
        <taxon>Gesneriaceae</taxon>
        <taxon>Didymocarpoideae</taxon>
        <taxon>Trichosporeae</taxon>
        <taxon>Loxocarpinae</taxon>
        <taxon>Dorcoceras</taxon>
    </lineage>
</organism>
<feature type="domain" description="DUF7086" evidence="2">
    <location>
        <begin position="215"/>
        <end position="348"/>
    </location>
</feature>
<dbReference type="PANTHER" id="PTHR34272:SF1">
    <property type="entry name" value="EXPRESSED PROTEIN"/>
    <property type="match status" value="1"/>
</dbReference>
<feature type="region of interest" description="Disordered" evidence="1">
    <location>
        <begin position="157"/>
        <end position="202"/>
    </location>
</feature>
<protein>
    <recommendedName>
        <fullName evidence="2">DUF7086 domain-containing protein</fullName>
    </recommendedName>
</protein>
<dbReference type="EMBL" id="KQ990517">
    <property type="protein sequence ID" value="KZV53381.1"/>
    <property type="molecule type" value="Genomic_DNA"/>
</dbReference>
<dbReference type="InterPro" id="IPR055513">
    <property type="entry name" value="DUF7086"/>
</dbReference>
<name>A0A2Z7D933_9LAMI</name>
<feature type="compositionally biased region" description="Polar residues" evidence="1">
    <location>
        <begin position="157"/>
        <end position="169"/>
    </location>
</feature>